<dbReference type="EMBL" id="CP022540">
    <property type="protein sequence ID" value="ASP18978.1"/>
    <property type="molecule type" value="Genomic_DNA"/>
</dbReference>
<organism evidence="2 3">
    <name type="scientific">Antarctobacter heliothermus</name>
    <dbReference type="NCBI Taxonomy" id="74033"/>
    <lineage>
        <taxon>Bacteria</taxon>
        <taxon>Pseudomonadati</taxon>
        <taxon>Pseudomonadota</taxon>
        <taxon>Alphaproteobacteria</taxon>
        <taxon>Rhodobacterales</taxon>
        <taxon>Roseobacteraceae</taxon>
        <taxon>Antarctobacter</taxon>
    </lineage>
</organism>
<dbReference type="InterPro" id="IPR029052">
    <property type="entry name" value="Metallo-depent_PP-like"/>
</dbReference>
<dbReference type="KEGG" id="aht:ANTHELSMS3_00253"/>
<dbReference type="Gene3D" id="3.60.21.10">
    <property type="match status" value="1"/>
</dbReference>
<dbReference type="PANTHER" id="PTHR39323:SF1">
    <property type="entry name" value="BLR1149 PROTEIN"/>
    <property type="match status" value="1"/>
</dbReference>
<proteinExistence type="predicted"/>
<dbReference type="NCBIfam" id="TIGR04123">
    <property type="entry name" value="P_estr_lig_assc"/>
    <property type="match status" value="1"/>
</dbReference>
<keyword evidence="3" id="KW-1185">Reference proteome</keyword>
<name>A0A222DZ47_9RHOB</name>
<evidence type="ECO:0000259" key="1">
    <source>
        <dbReference type="Pfam" id="PF00149"/>
    </source>
</evidence>
<dbReference type="SUPFAM" id="SSF56300">
    <property type="entry name" value="Metallo-dependent phosphatases"/>
    <property type="match status" value="1"/>
</dbReference>
<reference evidence="2 3" key="1">
    <citation type="submission" date="2017-07" db="EMBL/GenBank/DDBJ databases">
        <title>Genome Sequence of Antarctobacter heliothermus Strain SMS3 Isolated from a culture of the Diatom Skeletonema marinoi.</title>
        <authorList>
            <person name="Topel M."/>
            <person name="Pinder M.I.M."/>
            <person name="Johansson O.N."/>
            <person name="Kourtchenko O."/>
            <person name="Godhe A."/>
            <person name="Clarke A.K."/>
        </authorList>
    </citation>
    <scope>NUCLEOTIDE SEQUENCE [LARGE SCALE GENOMIC DNA]</scope>
    <source>
        <strain evidence="2 3">SMS3</strain>
    </source>
</reference>
<dbReference type="Proteomes" id="UP000203589">
    <property type="component" value="Chromosome"/>
</dbReference>
<dbReference type="InterPro" id="IPR026336">
    <property type="entry name" value="PdeM-like"/>
</dbReference>
<accession>A0A222DZ47</accession>
<dbReference type="GO" id="GO:0016787">
    <property type="term" value="F:hydrolase activity"/>
    <property type="evidence" value="ECO:0007669"/>
    <property type="project" value="InterPro"/>
</dbReference>
<evidence type="ECO:0000313" key="2">
    <source>
        <dbReference type="EMBL" id="ASP18978.1"/>
    </source>
</evidence>
<gene>
    <name evidence="2" type="ORF">ANTHELSMS3_00253</name>
</gene>
<dbReference type="PANTHER" id="PTHR39323">
    <property type="entry name" value="BLR1149 PROTEIN"/>
    <property type="match status" value="1"/>
</dbReference>
<dbReference type="RefSeq" id="WP_094033297.1">
    <property type="nucleotide sequence ID" value="NZ_CP022540.1"/>
</dbReference>
<dbReference type="OrthoDB" id="9795838at2"/>
<evidence type="ECO:0000313" key="3">
    <source>
        <dbReference type="Proteomes" id="UP000203589"/>
    </source>
</evidence>
<dbReference type="GO" id="GO:0016874">
    <property type="term" value="F:ligase activity"/>
    <property type="evidence" value="ECO:0007669"/>
    <property type="project" value="UniProtKB-KW"/>
</dbReference>
<feature type="domain" description="Calcineurin-like phosphoesterase" evidence="1">
    <location>
        <begin position="29"/>
        <end position="124"/>
    </location>
</feature>
<keyword evidence="2" id="KW-0436">Ligase</keyword>
<protein>
    <submittedName>
        <fullName evidence="2">P_estr_lig_assc: metallophosphoesterase, DNA ligase-associated</fullName>
    </submittedName>
</protein>
<dbReference type="Pfam" id="PF00149">
    <property type="entry name" value="Metallophos"/>
    <property type="match status" value="1"/>
</dbReference>
<sequence>MNTHTFTFHGASLIALPSGALHWPETGLLVVSDLHLGKSARLSAVGGAQLPPYETRETLQRLDGDLAATGATRVICLGDSFDAPGIDAHLPEDDLLWIARLQAGRDWTWIAGNHDPAPVTLDGAHRAEHRDGPLTFRHIATPDGTAEISGHYHPKARLAARGRSLTRPCFLLDANRLILPAYGAFTGGLYCDSPVLCALMDPGAQAILTGPRPVAIPMPRRATTGRNPRQT</sequence>
<dbReference type="InterPro" id="IPR004843">
    <property type="entry name" value="Calcineurin-like_PHP"/>
</dbReference>
<dbReference type="AlphaFoldDB" id="A0A222DZ47"/>